<evidence type="ECO:0000313" key="7">
    <source>
        <dbReference type="EMBL" id="HJC70863.1"/>
    </source>
</evidence>
<keyword evidence="7" id="KW-0808">Transferase</keyword>
<dbReference type="GO" id="GO:0005829">
    <property type="term" value="C:cytosol"/>
    <property type="evidence" value="ECO:0007669"/>
    <property type="project" value="TreeGrafter"/>
</dbReference>
<evidence type="ECO:0000256" key="3">
    <source>
        <dbReference type="ARBA" id="ARBA00003848"/>
    </source>
</evidence>
<dbReference type="Proteomes" id="UP000823854">
    <property type="component" value="Unassembled WGS sequence"/>
</dbReference>
<evidence type="ECO:0000256" key="5">
    <source>
        <dbReference type="ARBA" id="ARBA00022977"/>
    </source>
</evidence>
<evidence type="ECO:0000259" key="6">
    <source>
        <dbReference type="Pfam" id="PF08543"/>
    </source>
</evidence>
<organism evidence="7 8">
    <name type="scientific">Candidatus Brachybacterium intestinipullorum</name>
    <dbReference type="NCBI Taxonomy" id="2838512"/>
    <lineage>
        <taxon>Bacteria</taxon>
        <taxon>Bacillati</taxon>
        <taxon>Actinomycetota</taxon>
        <taxon>Actinomycetes</taxon>
        <taxon>Micrococcales</taxon>
        <taxon>Dermabacteraceae</taxon>
        <taxon>Brachybacterium</taxon>
    </lineage>
</organism>
<dbReference type="EMBL" id="DWWC01000309">
    <property type="protein sequence ID" value="HJC70863.1"/>
    <property type="molecule type" value="Genomic_DNA"/>
</dbReference>
<dbReference type="InterPro" id="IPR013749">
    <property type="entry name" value="PM/HMP-P_kinase-1"/>
</dbReference>
<proteinExistence type="predicted"/>
<dbReference type="Pfam" id="PF08543">
    <property type="entry name" value="Phos_pyr_kin"/>
    <property type="match status" value="1"/>
</dbReference>
<comment type="function">
    <text evidence="3">Catalyzes the phosphorylation of hydroxymethylpyrimidine phosphate (HMP-P) to HMP-PP, and of HMP to HMP-P.</text>
</comment>
<dbReference type="AlphaFoldDB" id="A0A9D2Q0V1"/>
<comment type="catalytic activity">
    <reaction evidence="2">
        <text>4-amino-2-methyl-5-(phosphooxymethyl)pyrimidine + ATP = 4-amino-2-methyl-5-(diphosphooxymethyl)pyrimidine + ADP</text>
        <dbReference type="Rhea" id="RHEA:19893"/>
        <dbReference type="ChEBI" id="CHEBI:30616"/>
        <dbReference type="ChEBI" id="CHEBI:57841"/>
        <dbReference type="ChEBI" id="CHEBI:58354"/>
        <dbReference type="ChEBI" id="CHEBI:456216"/>
        <dbReference type="EC" id="2.7.4.7"/>
    </reaction>
</comment>
<keyword evidence="5" id="KW-0784">Thiamine biosynthesis</keyword>
<dbReference type="EC" id="2.7.1.49" evidence="7"/>
<keyword evidence="7" id="KW-0418">Kinase</keyword>
<dbReference type="GO" id="GO:0008902">
    <property type="term" value="F:hydroxymethylpyrimidine kinase activity"/>
    <property type="evidence" value="ECO:0007669"/>
    <property type="project" value="UniProtKB-EC"/>
</dbReference>
<evidence type="ECO:0000256" key="2">
    <source>
        <dbReference type="ARBA" id="ARBA00000565"/>
    </source>
</evidence>
<evidence type="ECO:0000256" key="1">
    <source>
        <dbReference type="ARBA" id="ARBA00000151"/>
    </source>
</evidence>
<dbReference type="GO" id="GO:0009228">
    <property type="term" value="P:thiamine biosynthetic process"/>
    <property type="evidence" value="ECO:0007669"/>
    <property type="project" value="UniProtKB-KW"/>
</dbReference>
<dbReference type="Gene3D" id="3.40.1190.20">
    <property type="match status" value="1"/>
</dbReference>
<dbReference type="EC" id="2.7.4.7" evidence="7"/>
<comment type="catalytic activity">
    <reaction evidence="1">
        <text>4-amino-5-hydroxymethyl-2-methylpyrimidine + ATP = 4-amino-2-methyl-5-(phosphooxymethyl)pyrimidine + ADP + H(+)</text>
        <dbReference type="Rhea" id="RHEA:23096"/>
        <dbReference type="ChEBI" id="CHEBI:15378"/>
        <dbReference type="ChEBI" id="CHEBI:16892"/>
        <dbReference type="ChEBI" id="CHEBI:30616"/>
        <dbReference type="ChEBI" id="CHEBI:58354"/>
        <dbReference type="ChEBI" id="CHEBI:456216"/>
        <dbReference type="EC" id="2.7.1.49"/>
    </reaction>
</comment>
<dbReference type="InterPro" id="IPR029056">
    <property type="entry name" value="Ribokinase-like"/>
</dbReference>
<dbReference type="PANTHER" id="PTHR20858:SF17">
    <property type="entry name" value="HYDROXYMETHYLPYRIMIDINE_PHOSPHOMETHYLPYRIMIDINE KINASE THI20-RELATED"/>
    <property type="match status" value="1"/>
</dbReference>
<evidence type="ECO:0000256" key="4">
    <source>
        <dbReference type="ARBA" id="ARBA00004769"/>
    </source>
</evidence>
<evidence type="ECO:0000313" key="8">
    <source>
        <dbReference type="Proteomes" id="UP000823854"/>
    </source>
</evidence>
<feature type="domain" description="Pyridoxamine kinase/Phosphomethylpyrimidine kinase" evidence="6">
    <location>
        <begin position="15"/>
        <end position="234"/>
    </location>
</feature>
<protein>
    <submittedName>
        <fullName evidence="7">Bifunctional hydroxymethylpyrimidine kinase/phosphomethylpyrimidine kinase</fullName>
        <ecNumber evidence="7">2.7.1.49</ecNumber>
        <ecNumber evidence="7">2.7.4.7</ecNumber>
    </submittedName>
</protein>
<dbReference type="GO" id="GO:0008972">
    <property type="term" value="F:phosphomethylpyrimidine kinase activity"/>
    <property type="evidence" value="ECO:0007669"/>
    <property type="project" value="UniProtKB-EC"/>
</dbReference>
<comment type="caution">
    <text evidence="7">The sequence shown here is derived from an EMBL/GenBank/DDBJ whole genome shotgun (WGS) entry which is preliminary data.</text>
</comment>
<gene>
    <name evidence="7" type="ORF">H9932_14470</name>
</gene>
<dbReference type="SUPFAM" id="SSF53613">
    <property type="entry name" value="Ribokinase-like"/>
    <property type="match status" value="1"/>
</dbReference>
<sequence>MRPPLVLTIAGSEADGAAGVQADLKTFTALGSYGASALTMVVSVNPQGVRGVHPLPPEVVRSQIDAVADELLLDGTKIGSLGSAAVVAEVVAALRARRDRFGTVVLDPVMVAADGTALISAEGATAIERDLLPLVDVLVLTMVEAAQLLRRALATTIEEMREQALALAAKGPGSVLITGGALPGEDVVDLLVHPGGTDLLRARRVAGRSVRGAGTTLSAAITAQLARIAEFDRAGELEEIGEKGSADDMPTIVASAREFVASATENAQDWRLTRTRGGHGPLNHLITLDNR</sequence>
<accession>A0A9D2Q0V1</accession>
<comment type="pathway">
    <text evidence="4">Cofactor biosynthesis; thiamine diphosphate biosynthesis; 4-amino-2-methyl-5-diphosphomethylpyrimidine from 5-amino-1-(5-phospho-D-ribosyl)imidazole: step 3/3.</text>
</comment>
<reference evidence="7" key="1">
    <citation type="journal article" date="2021" name="PeerJ">
        <title>Extensive microbial diversity within the chicken gut microbiome revealed by metagenomics and culture.</title>
        <authorList>
            <person name="Gilroy R."/>
            <person name="Ravi A."/>
            <person name="Getino M."/>
            <person name="Pursley I."/>
            <person name="Horton D.L."/>
            <person name="Alikhan N.F."/>
            <person name="Baker D."/>
            <person name="Gharbi K."/>
            <person name="Hall N."/>
            <person name="Watson M."/>
            <person name="Adriaenssens E.M."/>
            <person name="Foster-Nyarko E."/>
            <person name="Jarju S."/>
            <person name="Secka A."/>
            <person name="Antonio M."/>
            <person name="Oren A."/>
            <person name="Chaudhuri R.R."/>
            <person name="La Ragione R."/>
            <person name="Hildebrand F."/>
            <person name="Pallen M.J."/>
        </authorList>
    </citation>
    <scope>NUCLEOTIDE SEQUENCE</scope>
    <source>
        <strain evidence="7">CHK130-7132</strain>
    </source>
</reference>
<name>A0A9D2Q0V1_9MICO</name>
<reference evidence="7" key="2">
    <citation type="submission" date="2021-04" db="EMBL/GenBank/DDBJ databases">
        <authorList>
            <person name="Gilroy R."/>
        </authorList>
    </citation>
    <scope>NUCLEOTIDE SEQUENCE</scope>
    <source>
        <strain evidence="7">CHK130-7132</strain>
    </source>
</reference>
<dbReference type="PANTHER" id="PTHR20858">
    <property type="entry name" value="PHOSPHOMETHYLPYRIMIDINE KINASE"/>
    <property type="match status" value="1"/>
</dbReference>
<dbReference type="CDD" id="cd01169">
    <property type="entry name" value="HMPP_kinase"/>
    <property type="match status" value="1"/>
</dbReference>
<dbReference type="InterPro" id="IPR004399">
    <property type="entry name" value="HMP/HMP-P_kinase_dom"/>
</dbReference>